<gene>
    <name evidence="2" type="ORF">SSQG_02295</name>
</gene>
<feature type="compositionally biased region" description="Low complexity" evidence="1">
    <location>
        <begin position="1"/>
        <end position="11"/>
    </location>
</feature>
<dbReference type="Proteomes" id="UP000004184">
    <property type="component" value="Unassembled WGS sequence"/>
</dbReference>
<feature type="region of interest" description="Disordered" evidence="1">
    <location>
        <begin position="1"/>
        <end position="20"/>
    </location>
</feature>
<proteinExistence type="predicted"/>
<keyword evidence="3" id="KW-1185">Reference proteome</keyword>
<evidence type="ECO:0000313" key="3">
    <source>
        <dbReference type="Proteomes" id="UP000004184"/>
    </source>
</evidence>
<dbReference type="EMBL" id="GG657757">
    <property type="protein sequence ID" value="EFL31777.1"/>
    <property type="molecule type" value="Genomic_DNA"/>
</dbReference>
<dbReference type="AlphaFoldDB" id="D9X539"/>
<name>D9X539_STRVT</name>
<sequence length="63" mass="6269">MAGDEAAAAGAGALGGESDDRVRALGDGLGAAVTRVSPDVEQVLGRPPRTFAEWAARNAAAFT</sequence>
<dbReference type="STRING" id="591159.SSQG_02295"/>
<organism evidence="2 3">
    <name type="scientific">Streptomyces viridochromogenes (strain DSM 40736 / JCM 4977 / BCRC 1201 / Tue 494)</name>
    <dbReference type="NCBI Taxonomy" id="591159"/>
    <lineage>
        <taxon>Bacteria</taxon>
        <taxon>Bacillati</taxon>
        <taxon>Actinomycetota</taxon>
        <taxon>Actinomycetes</taxon>
        <taxon>Kitasatosporales</taxon>
        <taxon>Streptomycetaceae</taxon>
        <taxon>Streptomyces</taxon>
    </lineage>
</organism>
<accession>D9X539</accession>
<reference evidence="3" key="1">
    <citation type="submission" date="2009-02" db="EMBL/GenBank/DDBJ databases">
        <title>Annotation of Streptomyces viridochromogenes strain DSM 40736.</title>
        <authorList>
            <consortium name="The Broad Institute Genome Sequencing Platform"/>
            <consortium name="Broad Institute Microbial Sequencing Center"/>
            <person name="Fischbach M."/>
            <person name="Godfrey P."/>
            <person name="Ward D."/>
            <person name="Young S."/>
            <person name="Zeng Q."/>
            <person name="Koehrsen M."/>
            <person name="Alvarado L."/>
            <person name="Berlin A.M."/>
            <person name="Bochicchio J."/>
            <person name="Borenstein D."/>
            <person name="Chapman S.B."/>
            <person name="Chen Z."/>
            <person name="Engels R."/>
            <person name="Freedman E."/>
            <person name="Gellesch M."/>
            <person name="Goldberg J."/>
            <person name="Griggs A."/>
            <person name="Gujja S."/>
            <person name="Heilman E.R."/>
            <person name="Heiman D.I."/>
            <person name="Hepburn T.A."/>
            <person name="Howarth C."/>
            <person name="Jen D."/>
            <person name="Larson L."/>
            <person name="Lewis B."/>
            <person name="Mehta T."/>
            <person name="Park D."/>
            <person name="Pearson M."/>
            <person name="Richards J."/>
            <person name="Roberts A."/>
            <person name="Saif S."/>
            <person name="Shea T.D."/>
            <person name="Shenoy N."/>
            <person name="Sisk P."/>
            <person name="Stolte C."/>
            <person name="Sykes S.N."/>
            <person name="Thomson T."/>
            <person name="Walk T."/>
            <person name="White J."/>
            <person name="Yandava C."/>
            <person name="Straight P."/>
            <person name="Clardy J."/>
            <person name="Hung D."/>
            <person name="Kolter R."/>
            <person name="Mekalanos J."/>
            <person name="Walker S."/>
            <person name="Walsh C.T."/>
            <person name="Wieland-Brown L.C."/>
            <person name="Haas B."/>
            <person name="Nusbaum C."/>
            <person name="Birren B."/>
        </authorList>
    </citation>
    <scope>NUCLEOTIDE SEQUENCE [LARGE SCALE GENOMIC DNA]</scope>
    <source>
        <strain evidence="3">DSM 40736 / JCM 4977 / BCRC 1201 / Tue 494</strain>
    </source>
</reference>
<evidence type="ECO:0000313" key="2">
    <source>
        <dbReference type="EMBL" id="EFL31777.1"/>
    </source>
</evidence>
<protein>
    <submittedName>
        <fullName evidence="2">Predicted protein</fullName>
    </submittedName>
</protein>
<dbReference type="HOGENOM" id="CLU_2884228_0_0_11"/>
<evidence type="ECO:0000256" key="1">
    <source>
        <dbReference type="SAM" id="MobiDB-lite"/>
    </source>
</evidence>